<dbReference type="RefSeq" id="WP_184399956.1">
    <property type="nucleotide sequence ID" value="NZ_JACHDB010000003.1"/>
</dbReference>
<organism evidence="1 2">
    <name type="scientific">Nocardiopsis composta</name>
    <dbReference type="NCBI Taxonomy" id="157465"/>
    <lineage>
        <taxon>Bacteria</taxon>
        <taxon>Bacillati</taxon>
        <taxon>Actinomycetota</taxon>
        <taxon>Actinomycetes</taxon>
        <taxon>Streptosporangiales</taxon>
        <taxon>Nocardiopsidaceae</taxon>
        <taxon>Nocardiopsis</taxon>
    </lineage>
</organism>
<dbReference type="AlphaFoldDB" id="A0A7W8QV99"/>
<sequence>MHDYDLDPLTGSLPEVTAAEVLAVRADNAPADAVIALRWRDERVIVCPVGDTVDWAMREVALEVATRGEVCNRLGEAYDIGEVDELAEALTARLEALLASPAHRAGRAA</sequence>
<reference evidence="1 2" key="1">
    <citation type="submission" date="2020-08" db="EMBL/GenBank/DDBJ databases">
        <title>Sequencing the genomes of 1000 actinobacteria strains.</title>
        <authorList>
            <person name="Klenk H.-P."/>
        </authorList>
    </citation>
    <scope>NUCLEOTIDE SEQUENCE [LARGE SCALE GENOMIC DNA]</scope>
    <source>
        <strain evidence="1 2">DSM 44551</strain>
    </source>
</reference>
<name>A0A7W8QV99_9ACTN</name>
<evidence type="ECO:0008006" key="3">
    <source>
        <dbReference type="Google" id="ProtNLM"/>
    </source>
</evidence>
<evidence type="ECO:0000313" key="1">
    <source>
        <dbReference type="EMBL" id="MBB5436311.1"/>
    </source>
</evidence>
<accession>A0A7W8QV99</accession>
<dbReference type="Proteomes" id="UP000572635">
    <property type="component" value="Unassembled WGS sequence"/>
</dbReference>
<comment type="caution">
    <text evidence="1">The sequence shown here is derived from an EMBL/GenBank/DDBJ whole genome shotgun (WGS) entry which is preliminary data.</text>
</comment>
<protein>
    <recommendedName>
        <fullName evidence="3">PqqD family protein</fullName>
    </recommendedName>
</protein>
<gene>
    <name evidence="1" type="ORF">HDA36_006475</name>
</gene>
<dbReference type="EMBL" id="JACHDB010000003">
    <property type="protein sequence ID" value="MBB5436311.1"/>
    <property type="molecule type" value="Genomic_DNA"/>
</dbReference>
<evidence type="ECO:0000313" key="2">
    <source>
        <dbReference type="Proteomes" id="UP000572635"/>
    </source>
</evidence>
<proteinExistence type="predicted"/>
<keyword evidence="2" id="KW-1185">Reference proteome</keyword>